<protein>
    <recommendedName>
        <fullName evidence="2">Major tropism determinant N-terminal domain-containing protein</fullName>
    </recommendedName>
</protein>
<gene>
    <name evidence="1" type="ORF">LCGC14_2100020</name>
</gene>
<dbReference type="AlphaFoldDB" id="A0A0F9H6P0"/>
<evidence type="ECO:0000313" key="1">
    <source>
        <dbReference type="EMBL" id="KKL70927.1"/>
    </source>
</evidence>
<evidence type="ECO:0008006" key="2">
    <source>
        <dbReference type="Google" id="ProtNLM"/>
    </source>
</evidence>
<comment type="caution">
    <text evidence="1">The sequence shown here is derived from an EMBL/GenBank/DDBJ whole genome shotgun (WGS) entry which is preliminary data.</text>
</comment>
<sequence length="434" mass="43661">MSSLRNIKRHVQAVRQNKGILDTDQIQLETVSTPSDSNLAAGRMYTDGSTIYGYNGSSFVDMMTTSTINIAAWETLYAADTTLNMAGAGLLFAGTHGSNNTFTLSASGTGDCLAITNTGSGFDISGTSDEWSIKSSGNLGVLELGTAGTINVTDGDLKLSVAGSTVTVEGILVVDETVTLTGAVTATASLTITGSADTTVLTVTAGDVTVTAGLLSLDDDDVGTGNLVIPSSVSTTGNPISVTADDLTDGAALYVDSSGEANFTSDGGYLNLTLSGTSVFKVQRYGATTITGNDGSAILVIDAGDITVTQGSITITADDDNAATLTATNDTATSASPFVLAGSGAFTGSTTTSFLTVTPSGLTTGTAIYLPLAAMTQGTGLDIASTALTTGAVVSIAQTGEAIAAGELLKMKIGTITGPVNYVSFTAFGTWTRE</sequence>
<name>A0A0F9H6P0_9ZZZZ</name>
<organism evidence="1">
    <name type="scientific">marine sediment metagenome</name>
    <dbReference type="NCBI Taxonomy" id="412755"/>
    <lineage>
        <taxon>unclassified sequences</taxon>
        <taxon>metagenomes</taxon>
        <taxon>ecological metagenomes</taxon>
    </lineage>
</organism>
<proteinExistence type="predicted"/>
<reference evidence="1" key="1">
    <citation type="journal article" date="2015" name="Nature">
        <title>Complex archaea that bridge the gap between prokaryotes and eukaryotes.</title>
        <authorList>
            <person name="Spang A."/>
            <person name="Saw J.H."/>
            <person name="Jorgensen S.L."/>
            <person name="Zaremba-Niedzwiedzka K."/>
            <person name="Martijn J."/>
            <person name="Lind A.E."/>
            <person name="van Eijk R."/>
            <person name="Schleper C."/>
            <person name="Guy L."/>
            <person name="Ettema T.J."/>
        </authorList>
    </citation>
    <scope>NUCLEOTIDE SEQUENCE</scope>
</reference>
<accession>A0A0F9H6P0</accession>
<dbReference type="EMBL" id="LAZR01025747">
    <property type="protein sequence ID" value="KKL70927.1"/>
    <property type="molecule type" value="Genomic_DNA"/>
</dbReference>